<dbReference type="Gene3D" id="3.20.20.370">
    <property type="entry name" value="Glycoside hydrolase/deacetylase"/>
    <property type="match status" value="1"/>
</dbReference>
<accession>A0ABY4XDH1</accession>
<evidence type="ECO:0000259" key="6">
    <source>
        <dbReference type="Pfam" id="PF01522"/>
    </source>
</evidence>
<organism evidence="7 8">
    <name type="scientific">Sphingomonas morindae</name>
    <dbReference type="NCBI Taxonomy" id="1541170"/>
    <lineage>
        <taxon>Bacteria</taxon>
        <taxon>Pseudomonadati</taxon>
        <taxon>Pseudomonadota</taxon>
        <taxon>Alphaproteobacteria</taxon>
        <taxon>Sphingomonadales</taxon>
        <taxon>Sphingomonadaceae</taxon>
        <taxon>Sphingomonas</taxon>
    </lineage>
</organism>
<feature type="signal peptide" evidence="5">
    <location>
        <begin position="1"/>
        <end position="37"/>
    </location>
</feature>
<keyword evidence="5" id="KW-0732">Signal</keyword>
<dbReference type="SUPFAM" id="SSF88713">
    <property type="entry name" value="Glycoside hydrolase/deacetylase"/>
    <property type="match status" value="1"/>
</dbReference>
<evidence type="ECO:0000256" key="1">
    <source>
        <dbReference type="ARBA" id="ARBA00003236"/>
    </source>
</evidence>
<comment type="similarity">
    <text evidence="2">Belongs to the polysaccharide deacetylase family.</text>
</comment>
<feature type="domain" description="NodB homology" evidence="6">
    <location>
        <begin position="39"/>
        <end position="173"/>
    </location>
</feature>
<evidence type="ECO:0000313" key="8">
    <source>
        <dbReference type="Proteomes" id="UP001056937"/>
    </source>
</evidence>
<dbReference type="Proteomes" id="UP001056937">
    <property type="component" value="Chromosome 2"/>
</dbReference>
<evidence type="ECO:0000256" key="3">
    <source>
        <dbReference type="ARBA" id="ARBA00020071"/>
    </source>
</evidence>
<gene>
    <name evidence="7" type="ORF">LHA26_17820</name>
</gene>
<dbReference type="Pfam" id="PF01522">
    <property type="entry name" value="Polysacc_deac_1"/>
    <property type="match status" value="1"/>
</dbReference>
<sequence length="315" mass="33507">MNEAGGRFPRSKRASARRHGLAALAAAALVLAGGARAAGPAIALTFDDLPAHGPLPAGETRAGIAEAIARAARAAGSPPLYGFVNGVQTEREPGSAAALAAWRAAGDPLGNHGWSHLGLSKIDPATFERELTRNAPLLADQRARWFRFPFLDEGADPARRDAARAILARHGYRIAAVTMSFGDYGWNEPYARCLARGDQAAIAGLERSFLAAARSALAQSRAAAQARYGRDIPYVLLMHAGAFDARMLPRLLDQYRRAGVRFTTLAAAERDPAYASDRDPRRPFDADALQHHLPSPEIAPEDAEYAGAGLASLCQ</sequence>
<proteinExistence type="inferred from homology"/>
<dbReference type="PANTHER" id="PTHR10587">
    <property type="entry name" value="GLYCOSYL TRANSFERASE-RELATED"/>
    <property type="match status" value="1"/>
</dbReference>
<protein>
    <recommendedName>
        <fullName evidence="3">Chitooligosaccharide deacetylase</fullName>
    </recommendedName>
    <alternativeName>
        <fullName evidence="4">Nodulation protein B</fullName>
    </alternativeName>
</protein>
<keyword evidence="8" id="KW-1185">Reference proteome</keyword>
<name>A0ABY4XDH1_9SPHN</name>
<dbReference type="RefSeq" id="WP_252168838.1">
    <property type="nucleotide sequence ID" value="NZ_CP084931.1"/>
</dbReference>
<evidence type="ECO:0000256" key="2">
    <source>
        <dbReference type="ARBA" id="ARBA00010973"/>
    </source>
</evidence>
<comment type="function">
    <text evidence="1">Is involved in generating a small heat-stable compound (Nod), an acylated oligomer of N-acetylglucosamine, that stimulates mitosis in various plant protoplasts.</text>
</comment>
<evidence type="ECO:0000256" key="4">
    <source>
        <dbReference type="ARBA" id="ARBA00032976"/>
    </source>
</evidence>
<dbReference type="InterPro" id="IPR011330">
    <property type="entry name" value="Glyco_hydro/deAcase_b/a-brl"/>
</dbReference>
<evidence type="ECO:0000256" key="5">
    <source>
        <dbReference type="SAM" id="SignalP"/>
    </source>
</evidence>
<evidence type="ECO:0000313" key="7">
    <source>
        <dbReference type="EMBL" id="USI75024.1"/>
    </source>
</evidence>
<dbReference type="InterPro" id="IPR002509">
    <property type="entry name" value="NODB_dom"/>
</dbReference>
<dbReference type="EMBL" id="CP084931">
    <property type="protein sequence ID" value="USI75024.1"/>
    <property type="molecule type" value="Genomic_DNA"/>
</dbReference>
<reference evidence="7" key="1">
    <citation type="journal article" date="2022" name="Toxins">
        <title>Genomic Analysis of Sphingopyxis sp. USTB-05 for Biodegrading Cyanobacterial Hepatotoxins.</title>
        <authorList>
            <person name="Liu C."/>
            <person name="Xu Q."/>
            <person name="Zhao Z."/>
            <person name="Zhang H."/>
            <person name="Liu X."/>
            <person name="Yin C."/>
            <person name="Liu Y."/>
            <person name="Yan H."/>
        </authorList>
    </citation>
    <scope>NUCLEOTIDE SEQUENCE</scope>
    <source>
        <strain evidence="7">NBD5</strain>
    </source>
</reference>
<feature type="chain" id="PRO_5046997516" description="Chitooligosaccharide deacetylase" evidence="5">
    <location>
        <begin position="38"/>
        <end position="315"/>
    </location>
</feature>
<dbReference type="InterPro" id="IPR050248">
    <property type="entry name" value="Polysacc_deacetylase_ArnD"/>
</dbReference>